<dbReference type="AlphaFoldDB" id="A0A1R3GBC9"/>
<evidence type="ECO:0000313" key="2">
    <source>
        <dbReference type="EMBL" id="OMO55394.1"/>
    </source>
</evidence>
<evidence type="ECO:0000259" key="1">
    <source>
        <dbReference type="Pfam" id="PF14363"/>
    </source>
</evidence>
<dbReference type="Gramene" id="OMO55394">
    <property type="protein sequence ID" value="OMO55394"/>
    <property type="gene ID" value="CCACVL1_27272"/>
</dbReference>
<evidence type="ECO:0000313" key="3">
    <source>
        <dbReference type="Proteomes" id="UP000188268"/>
    </source>
</evidence>
<protein>
    <recommendedName>
        <fullName evidence="1">AAA-type ATPase N-terminal domain-containing protein</fullName>
    </recommendedName>
</protein>
<reference evidence="2 3" key="1">
    <citation type="submission" date="2013-09" db="EMBL/GenBank/DDBJ databases">
        <title>Corchorus capsularis genome sequencing.</title>
        <authorList>
            <person name="Alam M."/>
            <person name="Haque M.S."/>
            <person name="Islam M.S."/>
            <person name="Emdad E.M."/>
            <person name="Islam M.M."/>
            <person name="Ahmed B."/>
            <person name="Halim A."/>
            <person name="Hossen Q.M.M."/>
            <person name="Hossain M.Z."/>
            <person name="Ahmed R."/>
            <person name="Khan M.M."/>
            <person name="Islam R."/>
            <person name="Rashid M.M."/>
            <person name="Khan S.A."/>
            <person name="Rahman M.S."/>
            <person name="Alam M."/>
        </authorList>
    </citation>
    <scope>NUCLEOTIDE SEQUENCE [LARGE SCALE GENOMIC DNA]</scope>
    <source>
        <strain evidence="3">cv. CVL-1</strain>
        <tissue evidence="2">Whole seedling</tissue>
    </source>
</reference>
<comment type="caution">
    <text evidence="2">The sequence shown here is derived from an EMBL/GenBank/DDBJ whole genome shotgun (WGS) entry which is preliminary data.</text>
</comment>
<dbReference type="OrthoDB" id="1726621at2759"/>
<sequence>MMLGGYGDQIIGLLVICSTIQRLVPVWLEKWIGKLIKRLKKFFNPRATIVFNEFTTGLYKRSYAFTAIESYLSSKSASEANIKSEQKVMRKGSLWFTARIMTRLSEMSLKG</sequence>
<organism evidence="2 3">
    <name type="scientific">Corchorus capsularis</name>
    <name type="common">Jute</name>
    <dbReference type="NCBI Taxonomy" id="210143"/>
    <lineage>
        <taxon>Eukaryota</taxon>
        <taxon>Viridiplantae</taxon>
        <taxon>Streptophyta</taxon>
        <taxon>Embryophyta</taxon>
        <taxon>Tracheophyta</taxon>
        <taxon>Spermatophyta</taxon>
        <taxon>Magnoliopsida</taxon>
        <taxon>eudicotyledons</taxon>
        <taxon>Gunneridae</taxon>
        <taxon>Pentapetalae</taxon>
        <taxon>rosids</taxon>
        <taxon>malvids</taxon>
        <taxon>Malvales</taxon>
        <taxon>Malvaceae</taxon>
        <taxon>Grewioideae</taxon>
        <taxon>Apeibeae</taxon>
        <taxon>Corchorus</taxon>
    </lineage>
</organism>
<feature type="domain" description="AAA-type ATPase N-terminal" evidence="1">
    <location>
        <begin position="27"/>
        <end position="86"/>
    </location>
</feature>
<name>A0A1R3GBC9_COCAP</name>
<accession>A0A1R3GBC9</accession>
<dbReference type="EMBL" id="AWWV01014688">
    <property type="protein sequence ID" value="OMO55394.1"/>
    <property type="molecule type" value="Genomic_DNA"/>
</dbReference>
<dbReference type="Pfam" id="PF14363">
    <property type="entry name" value="AAA_assoc"/>
    <property type="match status" value="1"/>
</dbReference>
<keyword evidence="3" id="KW-1185">Reference proteome</keyword>
<dbReference type="InterPro" id="IPR025753">
    <property type="entry name" value="AAA_N_dom"/>
</dbReference>
<dbReference type="Proteomes" id="UP000188268">
    <property type="component" value="Unassembled WGS sequence"/>
</dbReference>
<gene>
    <name evidence="2" type="ORF">CCACVL1_27272</name>
</gene>
<proteinExistence type="predicted"/>